<organism evidence="2 3">
    <name type="scientific">Myotis davidii</name>
    <name type="common">David's myotis</name>
    <dbReference type="NCBI Taxonomy" id="225400"/>
    <lineage>
        <taxon>Eukaryota</taxon>
        <taxon>Metazoa</taxon>
        <taxon>Chordata</taxon>
        <taxon>Craniata</taxon>
        <taxon>Vertebrata</taxon>
        <taxon>Euteleostomi</taxon>
        <taxon>Mammalia</taxon>
        <taxon>Eutheria</taxon>
        <taxon>Laurasiatheria</taxon>
        <taxon>Chiroptera</taxon>
        <taxon>Yangochiroptera</taxon>
        <taxon>Vespertilionidae</taxon>
        <taxon>Myotis</taxon>
    </lineage>
</organism>
<protein>
    <submittedName>
        <fullName evidence="2">Uncharacterized protein</fullName>
    </submittedName>
</protein>
<evidence type="ECO:0000313" key="3">
    <source>
        <dbReference type="Proteomes" id="UP000010556"/>
    </source>
</evidence>
<accession>L5ME07</accession>
<keyword evidence="3" id="KW-1185">Reference proteome</keyword>
<gene>
    <name evidence="2" type="ORF">MDA_GLEAN10003529</name>
</gene>
<dbReference type="Proteomes" id="UP000010556">
    <property type="component" value="Unassembled WGS sequence"/>
</dbReference>
<name>L5ME07_MYODS</name>
<sequence>MAAPCLVWRRVPPSPVLSVLAAPCTGPSVVSGEAGTGPSVCSAEKRNSRSGRVFPFETNGDGDSAGEEGVSPLGPGELDLEQIENN</sequence>
<evidence type="ECO:0000313" key="2">
    <source>
        <dbReference type="EMBL" id="ELK36562.1"/>
    </source>
</evidence>
<evidence type="ECO:0000256" key="1">
    <source>
        <dbReference type="SAM" id="MobiDB-lite"/>
    </source>
</evidence>
<dbReference type="AlphaFoldDB" id="L5ME07"/>
<feature type="region of interest" description="Disordered" evidence="1">
    <location>
        <begin position="31"/>
        <end position="86"/>
    </location>
</feature>
<dbReference type="EMBL" id="KB101490">
    <property type="protein sequence ID" value="ELK36562.1"/>
    <property type="molecule type" value="Genomic_DNA"/>
</dbReference>
<proteinExistence type="predicted"/>
<reference evidence="3" key="1">
    <citation type="journal article" date="2013" name="Science">
        <title>Comparative analysis of bat genomes provides insight into the evolution of flight and immunity.</title>
        <authorList>
            <person name="Zhang G."/>
            <person name="Cowled C."/>
            <person name="Shi Z."/>
            <person name="Huang Z."/>
            <person name="Bishop-Lilly K.A."/>
            <person name="Fang X."/>
            <person name="Wynne J.W."/>
            <person name="Xiong Z."/>
            <person name="Baker M.L."/>
            <person name="Zhao W."/>
            <person name="Tachedjian M."/>
            <person name="Zhu Y."/>
            <person name="Zhou P."/>
            <person name="Jiang X."/>
            <person name="Ng J."/>
            <person name="Yang L."/>
            <person name="Wu L."/>
            <person name="Xiao J."/>
            <person name="Feng Y."/>
            <person name="Chen Y."/>
            <person name="Sun X."/>
            <person name="Zhang Y."/>
            <person name="Marsh G.A."/>
            <person name="Crameri G."/>
            <person name="Broder C.C."/>
            <person name="Frey K.G."/>
            <person name="Wang L.F."/>
            <person name="Wang J."/>
        </authorList>
    </citation>
    <scope>NUCLEOTIDE SEQUENCE [LARGE SCALE GENOMIC DNA]</scope>
</reference>